<evidence type="ECO:0008006" key="5">
    <source>
        <dbReference type="Google" id="ProtNLM"/>
    </source>
</evidence>
<comment type="caution">
    <text evidence="3">The sequence shown here is derived from an EMBL/GenBank/DDBJ whole genome shotgun (WGS) entry which is preliminary data.</text>
</comment>
<dbReference type="EMBL" id="BEGY01000046">
    <property type="protein sequence ID" value="GAX79855.1"/>
    <property type="molecule type" value="Genomic_DNA"/>
</dbReference>
<feature type="region of interest" description="Disordered" evidence="2">
    <location>
        <begin position="1"/>
        <end position="153"/>
    </location>
</feature>
<sequence>MSKKRIEGRGSEQLGATKISSEKLQPAFVEEDGSEEFDQDSEILLSDEGDIMSSEMEETEAESSDEGAQPEKREDSDENSGGLDENDQNFNDEEYESDDEQSSQEGGEGEEEEESEEKADAHTDDSDEDGSLKDRGDEEPTSLSGEKVEKQFLEGGKGFSFAKAFAKILTEKPKKGDGVVTEGDQNGIVPILAESISVAKRKTAEQEAAKTNRAAKKLRLDMKRRGHVRVLKKGEDPEADLREKQLNRLATRGVVLLFNAVAKAQKERQDATLNNKGTGGQGTAKAARLNKASFLAQLQGSTTSNHQLTAAGSKRSVLGLGLPLKAGSNSDSVRGASVASVSEGGAPSWKVLQDGFTGLPGSSKMKDWDKEEEDSDLGAPEKIDVGSDDGDDDGW</sequence>
<evidence type="ECO:0000256" key="2">
    <source>
        <dbReference type="SAM" id="MobiDB-lite"/>
    </source>
</evidence>
<name>A0A250X9S9_9CHLO</name>
<feature type="compositionally biased region" description="Basic and acidic residues" evidence="2">
    <location>
        <begin position="118"/>
        <end position="138"/>
    </location>
</feature>
<organism evidence="3 4">
    <name type="scientific">Chlamydomonas eustigma</name>
    <dbReference type="NCBI Taxonomy" id="1157962"/>
    <lineage>
        <taxon>Eukaryota</taxon>
        <taxon>Viridiplantae</taxon>
        <taxon>Chlorophyta</taxon>
        <taxon>core chlorophytes</taxon>
        <taxon>Chlorophyceae</taxon>
        <taxon>CS clade</taxon>
        <taxon>Chlamydomonadales</taxon>
        <taxon>Chlamydomonadaceae</taxon>
        <taxon>Chlamydomonas</taxon>
    </lineage>
</organism>
<dbReference type="Proteomes" id="UP000232323">
    <property type="component" value="Unassembled WGS sequence"/>
</dbReference>
<dbReference type="InterPro" id="IPR012459">
    <property type="entry name" value="Rrp15"/>
</dbReference>
<feature type="compositionally biased region" description="Acidic residues" evidence="2">
    <location>
        <begin position="386"/>
        <end position="395"/>
    </location>
</feature>
<proteinExistence type="inferred from homology"/>
<keyword evidence="4" id="KW-1185">Reference proteome</keyword>
<protein>
    <recommendedName>
        <fullName evidence="5">RRP15-like protein</fullName>
    </recommendedName>
</protein>
<dbReference type="GO" id="GO:0030687">
    <property type="term" value="C:preribosome, large subunit precursor"/>
    <property type="evidence" value="ECO:0007669"/>
    <property type="project" value="TreeGrafter"/>
</dbReference>
<evidence type="ECO:0000313" key="4">
    <source>
        <dbReference type="Proteomes" id="UP000232323"/>
    </source>
</evidence>
<reference evidence="3 4" key="1">
    <citation type="submission" date="2017-08" db="EMBL/GenBank/DDBJ databases">
        <title>Acidophilic green algal genome provides insights into adaptation to an acidic environment.</title>
        <authorList>
            <person name="Hirooka S."/>
            <person name="Hirose Y."/>
            <person name="Kanesaki Y."/>
            <person name="Higuchi S."/>
            <person name="Fujiwara T."/>
            <person name="Onuma R."/>
            <person name="Era A."/>
            <person name="Ohbayashi R."/>
            <person name="Uzuka A."/>
            <person name="Nozaki H."/>
            <person name="Yoshikawa H."/>
            <person name="Miyagishima S.Y."/>
        </authorList>
    </citation>
    <scope>NUCLEOTIDE SEQUENCE [LARGE SCALE GENOMIC DNA]</scope>
    <source>
        <strain evidence="3 4">NIES-2499</strain>
    </source>
</reference>
<gene>
    <name evidence="3" type="ORF">CEUSTIGMA_g7295.t1</name>
</gene>
<feature type="compositionally biased region" description="Basic and acidic residues" evidence="2">
    <location>
        <begin position="1"/>
        <end position="10"/>
    </location>
</feature>
<evidence type="ECO:0000256" key="1">
    <source>
        <dbReference type="ARBA" id="ARBA00007462"/>
    </source>
</evidence>
<dbReference type="AlphaFoldDB" id="A0A250X9S9"/>
<feature type="compositionally biased region" description="Acidic residues" evidence="2">
    <location>
        <begin position="84"/>
        <end position="117"/>
    </location>
</feature>
<evidence type="ECO:0000313" key="3">
    <source>
        <dbReference type="EMBL" id="GAX79855.1"/>
    </source>
</evidence>
<dbReference type="STRING" id="1157962.A0A250X9S9"/>
<feature type="compositionally biased region" description="Acidic residues" evidence="2">
    <location>
        <begin position="29"/>
        <end position="65"/>
    </location>
</feature>
<comment type="similarity">
    <text evidence="1">Belongs to the RRP15 family.</text>
</comment>
<feature type="region of interest" description="Disordered" evidence="2">
    <location>
        <begin position="340"/>
        <end position="395"/>
    </location>
</feature>
<dbReference type="Pfam" id="PF07890">
    <property type="entry name" value="Rrp15p"/>
    <property type="match status" value="1"/>
</dbReference>
<dbReference type="GO" id="GO:0000470">
    <property type="term" value="P:maturation of LSU-rRNA"/>
    <property type="evidence" value="ECO:0007669"/>
    <property type="project" value="TreeGrafter"/>
</dbReference>
<dbReference type="PANTHER" id="PTHR13245">
    <property type="entry name" value="RRP15-LIKE PROTEIN"/>
    <property type="match status" value="1"/>
</dbReference>
<dbReference type="GO" id="GO:0000460">
    <property type="term" value="P:maturation of 5.8S rRNA"/>
    <property type="evidence" value="ECO:0007669"/>
    <property type="project" value="TreeGrafter"/>
</dbReference>
<accession>A0A250X9S9</accession>
<dbReference type="PANTHER" id="PTHR13245:SF14">
    <property type="entry name" value="RRP15-LIKE PROTEIN"/>
    <property type="match status" value="1"/>
</dbReference>
<dbReference type="OrthoDB" id="20949at2759"/>